<evidence type="ECO:0000256" key="5">
    <source>
        <dbReference type="PIRSR" id="PIRSR606823-1"/>
    </source>
</evidence>
<feature type="transmembrane region" description="Helical" evidence="7">
    <location>
        <begin position="212"/>
        <end position="230"/>
    </location>
</feature>
<evidence type="ECO:0000256" key="2">
    <source>
        <dbReference type="ARBA" id="ARBA00011891"/>
    </source>
</evidence>
<feature type="active site" description="Nucleophile" evidence="5">
    <location>
        <position position="609"/>
    </location>
</feature>
<accession>A0A498LUI0</accession>
<dbReference type="Pfam" id="PF04734">
    <property type="entry name" value="Ceramidase_alk"/>
    <property type="match status" value="1"/>
</dbReference>
<feature type="binding site" evidence="6">
    <location>
        <position position="795"/>
    </location>
    <ligand>
        <name>Zn(2+)</name>
        <dbReference type="ChEBI" id="CHEBI:29105"/>
    </ligand>
</feature>
<evidence type="ECO:0000259" key="8">
    <source>
        <dbReference type="PROSITE" id="PS50105"/>
    </source>
</evidence>
<comment type="cofactor">
    <cofactor evidence="6">
        <name>Zn(2+)</name>
        <dbReference type="ChEBI" id="CHEBI:29105"/>
    </cofactor>
    <text evidence="6">Binds 1 zinc ion per subunit.</text>
</comment>
<name>A0A498LUI0_LABRO</name>
<dbReference type="GO" id="GO:0046512">
    <property type="term" value="P:sphingosine biosynthetic process"/>
    <property type="evidence" value="ECO:0007669"/>
    <property type="project" value="TreeGrafter"/>
</dbReference>
<dbReference type="PANTHER" id="PTHR12670">
    <property type="entry name" value="CERAMIDASE"/>
    <property type="match status" value="1"/>
</dbReference>
<evidence type="ECO:0000256" key="7">
    <source>
        <dbReference type="SAM" id="Phobius"/>
    </source>
</evidence>
<evidence type="ECO:0000313" key="10">
    <source>
        <dbReference type="Proteomes" id="UP000290572"/>
    </source>
</evidence>
<evidence type="ECO:0000256" key="3">
    <source>
        <dbReference type="ARBA" id="ARBA00019235"/>
    </source>
</evidence>
<dbReference type="GO" id="GO:0005886">
    <property type="term" value="C:plasma membrane"/>
    <property type="evidence" value="ECO:0007669"/>
    <property type="project" value="UniProtKB-ARBA"/>
</dbReference>
<dbReference type="GO" id="GO:0046872">
    <property type="term" value="F:metal ion binding"/>
    <property type="evidence" value="ECO:0007669"/>
    <property type="project" value="UniProtKB-KW"/>
</dbReference>
<evidence type="ECO:0000256" key="1">
    <source>
        <dbReference type="ARBA" id="ARBA00009835"/>
    </source>
</evidence>
<dbReference type="Proteomes" id="UP000290572">
    <property type="component" value="Unassembled WGS sequence"/>
</dbReference>
<dbReference type="GO" id="GO:0017040">
    <property type="term" value="F:N-acylsphingosine amidohydrolase activity"/>
    <property type="evidence" value="ECO:0007669"/>
    <property type="project" value="UniProtKB-EC"/>
</dbReference>
<reference evidence="9 10" key="1">
    <citation type="submission" date="2018-03" db="EMBL/GenBank/DDBJ databases">
        <title>Draft genome sequence of Rohu Carp (Labeo rohita).</title>
        <authorList>
            <person name="Das P."/>
            <person name="Kushwaha B."/>
            <person name="Joshi C.G."/>
            <person name="Kumar D."/>
            <person name="Nagpure N.S."/>
            <person name="Sahoo L."/>
            <person name="Das S.P."/>
            <person name="Bit A."/>
            <person name="Patnaik S."/>
            <person name="Meher P.K."/>
            <person name="Jayasankar P."/>
            <person name="Koringa P.G."/>
            <person name="Patel N.V."/>
            <person name="Hinsu A.T."/>
            <person name="Kumar R."/>
            <person name="Pandey M."/>
            <person name="Agarwal S."/>
            <person name="Srivastava S."/>
            <person name="Singh M."/>
            <person name="Iquebal M.A."/>
            <person name="Jaiswal S."/>
            <person name="Angadi U.B."/>
            <person name="Kumar N."/>
            <person name="Raza M."/>
            <person name="Shah T.M."/>
            <person name="Rai A."/>
            <person name="Jena J.K."/>
        </authorList>
    </citation>
    <scope>NUCLEOTIDE SEQUENCE [LARGE SCALE GENOMIC DNA]</scope>
    <source>
        <strain evidence="9">DASCIFA01</strain>
        <tissue evidence="9">Testis</tissue>
    </source>
</reference>
<dbReference type="EC" id="3.5.1.23" evidence="2"/>
<dbReference type="EMBL" id="QBIY01013091">
    <property type="protein sequence ID" value="RXN12099.1"/>
    <property type="molecule type" value="Genomic_DNA"/>
</dbReference>
<proteinExistence type="evidence at protein level"/>
<dbReference type="Pfam" id="PF17048">
    <property type="entry name" value="Ceramidse_alk_C"/>
    <property type="match status" value="1"/>
</dbReference>
<dbReference type="STRING" id="84645.A0A498LUI0"/>
<dbReference type="Gene3D" id="2.60.40.2300">
    <property type="entry name" value="Neutral/alkaline non-lysosomal ceramidase, C-terminal domain"/>
    <property type="match status" value="1"/>
</dbReference>
<feature type="domain" description="SAM" evidence="8">
    <location>
        <begin position="7"/>
        <end position="70"/>
    </location>
</feature>
<comment type="caution">
    <text evidence="9">The sequence shown here is derived from an EMBL/GenBank/DDBJ whole genome shotgun (WGS) entry which is preliminary data.</text>
</comment>
<feature type="binding site" evidence="6">
    <location>
        <position position="449"/>
    </location>
    <ligand>
        <name>Zn(2+)</name>
        <dbReference type="ChEBI" id="CHEBI:29105"/>
    </ligand>
</feature>
<dbReference type="InterPro" id="IPR038445">
    <property type="entry name" value="NCDase_C_sf"/>
</dbReference>
<dbReference type="GO" id="GO:0046514">
    <property type="term" value="P:ceramide catabolic process"/>
    <property type="evidence" value="ECO:0007669"/>
    <property type="project" value="InterPro"/>
</dbReference>
<dbReference type="InterPro" id="IPR031331">
    <property type="entry name" value="NEUT/ALK_ceramidase_C"/>
</dbReference>
<dbReference type="Pfam" id="PF14360">
    <property type="entry name" value="PAP2_C"/>
    <property type="match status" value="1"/>
</dbReference>
<dbReference type="InterPro" id="IPR013761">
    <property type="entry name" value="SAM/pointed_sf"/>
</dbReference>
<keyword evidence="4" id="KW-0378">Hydrolase</keyword>
<keyword evidence="6" id="KW-0862">Zinc</keyword>
<feature type="transmembrane region" description="Helical" evidence="7">
    <location>
        <begin position="179"/>
        <end position="200"/>
    </location>
</feature>
<feature type="transmembrane region" description="Helical" evidence="7">
    <location>
        <begin position="134"/>
        <end position="154"/>
    </location>
</feature>
<evidence type="ECO:0000256" key="4">
    <source>
        <dbReference type="ARBA" id="ARBA00022801"/>
    </source>
</evidence>
<dbReference type="InterPro" id="IPR031329">
    <property type="entry name" value="NEUT/ALK_ceramidase_N"/>
</dbReference>
<dbReference type="AlphaFoldDB" id="A0A498LUI0"/>
<dbReference type="InterPro" id="IPR006823">
    <property type="entry name" value="Ceramidase_alk"/>
</dbReference>
<dbReference type="CDD" id="cd09514">
    <property type="entry name" value="SAM_SGMS1"/>
    <property type="match status" value="1"/>
</dbReference>
<evidence type="ECO:0000256" key="6">
    <source>
        <dbReference type="PIRSR" id="PIRSR606823-2"/>
    </source>
</evidence>
<dbReference type="GO" id="GO:0005576">
    <property type="term" value="C:extracellular region"/>
    <property type="evidence" value="ECO:0007669"/>
    <property type="project" value="TreeGrafter"/>
</dbReference>
<dbReference type="GO" id="GO:0005737">
    <property type="term" value="C:cytoplasm"/>
    <property type="evidence" value="ECO:0007669"/>
    <property type="project" value="UniProtKB-ARBA"/>
</dbReference>
<dbReference type="SUPFAM" id="SSF47769">
    <property type="entry name" value="SAM/Pointed domain"/>
    <property type="match status" value="1"/>
</dbReference>
<sequence>MNKVASWSEEEVSLWLTDQGLQEYSEALRNSNGPALLSLTTDDFKRSPLSRVTSDGGCLLLEKIETLKIEHHIDIHKNGHANGHMVLNHDGNAGSAGKAQHNGMVNGFHKEPVQIPIPEPASPQFPPEWGKTGVALVYALCCFVLTTVIISVVHERVPPKEASPPLPDKFFDFFDRVEWAFTICEINGMILMVLWIIQLSLLKHKSIVGRRFFFIVGTLYLYRCITMYITTLPVPGMHFRCSPKLYGDWESQMRRVMKMIAGGGLTITGSHNMCGDYLYSGHTVMLTLTYLFMKEYAPRRFWWYHWSCWALCAVGVFCILLAHDHYTIDVVVAYFITTRLFWWYHTMANQQALKETSQTNFFTHVWWYRFFRYLENNMGYASTQQTARGIHTRLFSRAFIVDDGKKRVVFVTADIGMVSQRLRLEVLQELKAKYGDLYRQDNVVMSGTHTHAGVGGYFQYTLFMITSKGYIKPSIQAIVRGIVRSIDVAHRNLKPGRIFINKGQLVDSNLNRSPHSYMNNPEEERNRYEFTTDKQIVIMKFTDLDGDGMGLLSWFAVHPVSMNNTNRMISSDNLGYASYAFEQEKNIGFLPGQGPFVAGFSSSNLGDSSPNIRGPVCVNTGEKCDYLNSSCPVGGKKACIAFGPGEDMFESTRIIGENMYKKAKELYSSATQELHGPVYTAHQWVNMTDETVPFNSTHTARTCKPALGHSFAAGTTDGGGEFDFTQGDTDGDPFWDGIRDAILGAPSNETVACHEPKPILFSTGEMDSPLPWHPAIVDVQIMTIGSLAIVAVPGEFTTMSGRRIREAVKKELEVTESFSNAEVVVAGLCNIYTHYITTYEEYQIQRYEGASTIFGPHTLSAYIQRYRGLAKAIAHGTIAELPKGPEPPFFDEDKLFNQVKDPVADVAPVNTTFGDVVEQVNPVYKVGEIASVTFVAGNPRHSGDIRDTTFVTVEMFHNDTDSWETVHNDASWETRFHWIKGLAGRSQSKVEWHIPLTAQTGTYRIQHFGYFKDNSNITKPYVGTSDAFKVTKSFYYY</sequence>
<keyword evidence="6" id="KW-0479">Metal-binding</keyword>
<feature type="binding site" evidence="6">
    <location>
        <position position="558"/>
    </location>
    <ligand>
        <name>Zn(2+)</name>
        <dbReference type="ChEBI" id="CHEBI:29105"/>
    </ligand>
</feature>
<evidence type="ECO:0007829" key="11">
    <source>
        <dbReference type="PeptideAtlas" id="A0A498LUI0"/>
    </source>
</evidence>
<dbReference type="PROSITE" id="PS50105">
    <property type="entry name" value="SAM_DOMAIN"/>
    <property type="match status" value="1"/>
</dbReference>
<dbReference type="FunFam" id="2.60.40.2300:FF:000001">
    <property type="entry name" value="N-acylsphingosine amidohydrolase 2"/>
    <property type="match status" value="1"/>
</dbReference>
<keyword evidence="7" id="KW-0812">Transmembrane</keyword>
<dbReference type="InterPro" id="IPR001660">
    <property type="entry name" value="SAM"/>
</dbReference>
<keyword evidence="10" id="KW-1185">Reference proteome</keyword>
<dbReference type="Gene3D" id="1.10.150.50">
    <property type="entry name" value="Transcription Factor, Ets-1"/>
    <property type="match status" value="1"/>
</dbReference>
<organism evidence="9 10">
    <name type="scientific">Labeo rohita</name>
    <name type="common">Indian major carp</name>
    <name type="synonym">Cyprinus rohita</name>
    <dbReference type="NCBI Taxonomy" id="84645"/>
    <lineage>
        <taxon>Eukaryota</taxon>
        <taxon>Metazoa</taxon>
        <taxon>Chordata</taxon>
        <taxon>Craniata</taxon>
        <taxon>Vertebrata</taxon>
        <taxon>Euteleostomi</taxon>
        <taxon>Actinopterygii</taxon>
        <taxon>Neopterygii</taxon>
        <taxon>Teleostei</taxon>
        <taxon>Ostariophysi</taxon>
        <taxon>Cypriniformes</taxon>
        <taxon>Cyprinidae</taxon>
        <taxon>Labeoninae</taxon>
        <taxon>Labeonini</taxon>
        <taxon>Labeo</taxon>
    </lineage>
</organism>
<keyword evidence="7" id="KW-0472">Membrane</keyword>
<dbReference type="CDD" id="cd01610">
    <property type="entry name" value="PAP2_like"/>
    <property type="match status" value="1"/>
</dbReference>
<feature type="binding site" evidence="6">
    <location>
        <position position="835"/>
    </location>
    <ligand>
        <name>Zn(2+)</name>
        <dbReference type="ChEBI" id="CHEBI:29105"/>
    </ligand>
</feature>
<feature type="transmembrane region" description="Helical" evidence="7">
    <location>
        <begin position="326"/>
        <end position="344"/>
    </location>
</feature>
<protein>
    <recommendedName>
        <fullName evidence="3">Neutral ceramidase</fullName>
        <ecNumber evidence="2">3.5.1.23</ecNumber>
    </recommendedName>
</protein>
<dbReference type="GO" id="GO:0042759">
    <property type="term" value="P:long-chain fatty acid biosynthetic process"/>
    <property type="evidence" value="ECO:0007669"/>
    <property type="project" value="TreeGrafter"/>
</dbReference>
<dbReference type="InterPro" id="IPR025749">
    <property type="entry name" value="Sphingomyelin_synth-like_dom"/>
</dbReference>
<keyword evidence="11" id="KW-1267">Proteomics identification</keyword>
<comment type="similarity">
    <text evidence="1">Belongs to the neutral ceramidase family.</text>
</comment>
<dbReference type="PANTHER" id="PTHR12670:SF1">
    <property type="entry name" value="NEUTRAL CERAMIDASE"/>
    <property type="match status" value="1"/>
</dbReference>
<feature type="transmembrane region" description="Helical" evidence="7">
    <location>
        <begin position="301"/>
        <end position="321"/>
    </location>
</feature>
<gene>
    <name evidence="9" type="ORF">ROHU_029734</name>
</gene>
<keyword evidence="7" id="KW-1133">Transmembrane helix</keyword>
<evidence type="ECO:0000313" key="9">
    <source>
        <dbReference type="EMBL" id="RXN12099.1"/>
    </source>
</evidence>